<dbReference type="EMBL" id="GL983417">
    <property type="protein sequence ID" value="EGR33603.1"/>
    <property type="molecule type" value="Genomic_DNA"/>
</dbReference>
<organism evidence="12 13">
    <name type="scientific">Ichthyophthirius multifiliis</name>
    <name type="common">White spot disease agent</name>
    <name type="synonym">Ich</name>
    <dbReference type="NCBI Taxonomy" id="5932"/>
    <lineage>
        <taxon>Eukaryota</taxon>
        <taxon>Sar</taxon>
        <taxon>Alveolata</taxon>
        <taxon>Ciliophora</taxon>
        <taxon>Intramacronucleata</taxon>
        <taxon>Oligohymenophorea</taxon>
        <taxon>Hymenostomatida</taxon>
        <taxon>Ophryoglenina</taxon>
        <taxon>Ichthyophthirius</taxon>
    </lineage>
</organism>
<dbReference type="OMA" id="IWPESAR"/>
<keyword evidence="7 10" id="KW-1133">Transmembrane helix</keyword>
<feature type="transmembrane region" description="Helical" evidence="10">
    <location>
        <begin position="463"/>
        <end position="480"/>
    </location>
</feature>
<keyword evidence="9" id="KW-0325">Glycoprotein</keyword>
<accession>G0QMF2</accession>
<keyword evidence="5" id="KW-0732">Signal</keyword>
<dbReference type="InterPro" id="IPR026895">
    <property type="entry name" value="EMC1"/>
</dbReference>
<evidence type="ECO:0000256" key="3">
    <source>
        <dbReference type="ARBA" id="ARBA00020824"/>
    </source>
</evidence>
<evidence type="ECO:0000256" key="6">
    <source>
        <dbReference type="ARBA" id="ARBA00022824"/>
    </source>
</evidence>
<evidence type="ECO:0000256" key="1">
    <source>
        <dbReference type="ARBA" id="ARBA00004115"/>
    </source>
</evidence>
<keyword evidence="4 10" id="KW-0812">Transmembrane</keyword>
<comment type="similarity">
    <text evidence="2">Belongs to the EMC1 family.</text>
</comment>
<dbReference type="GeneID" id="14909792"/>
<evidence type="ECO:0000256" key="7">
    <source>
        <dbReference type="ARBA" id="ARBA00022989"/>
    </source>
</evidence>
<dbReference type="eggNOG" id="KOG2103">
    <property type="taxonomic scope" value="Eukaryota"/>
</dbReference>
<evidence type="ECO:0000256" key="5">
    <source>
        <dbReference type="ARBA" id="ARBA00022729"/>
    </source>
</evidence>
<dbReference type="PANTHER" id="PTHR21573">
    <property type="entry name" value="ER MEMBRANE PROTEIN COMPLEX SUBUNIT 1"/>
    <property type="match status" value="1"/>
</dbReference>
<comment type="subcellular location">
    <subcellularLocation>
        <location evidence="1">Endoplasmic reticulum membrane</location>
        <topology evidence="1">Single-pass type I membrane protein</topology>
    </subcellularLocation>
</comment>
<evidence type="ECO:0000256" key="8">
    <source>
        <dbReference type="ARBA" id="ARBA00023136"/>
    </source>
</evidence>
<evidence type="ECO:0000256" key="2">
    <source>
        <dbReference type="ARBA" id="ARBA00007904"/>
    </source>
</evidence>
<evidence type="ECO:0000313" key="13">
    <source>
        <dbReference type="Proteomes" id="UP000008983"/>
    </source>
</evidence>
<evidence type="ECO:0000313" key="12">
    <source>
        <dbReference type="EMBL" id="EGR33603.1"/>
    </source>
</evidence>
<keyword evidence="6" id="KW-0256">Endoplasmic reticulum</keyword>
<evidence type="ECO:0000259" key="11">
    <source>
        <dbReference type="Pfam" id="PF07774"/>
    </source>
</evidence>
<dbReference type="RefSeq" id="XP_004037589.1">
    <property type="nucleotide sequence ID" value="XM_004037541.1"/>
</dbReference>
<protein>
    <recommendedName>
        <fullName evidence="3">ER membrane protein complex subunit 1</fullName>
    </recommendedName>
</protein>
<evidence type="ECO:0000256" key="4">
    <source>
        <dbReference type="ARBA" id="ARBA00022692"/>
    </source>
</evidence>
<evidence type="ECO:0000256" key="9">
    <source>
        <dbReference type="ARBA" id="ARBA00023180"/>
    </source>
</evidence>
<name>G0QMF2_ICHMU</name>
<dbReference type="PANTHER" id="PTHR21573:SF0">
    <property type="entry name" value="ER MEMBRANE PROTEIN COMPLEX SUBUNIT 1"/>
    <property type="match status" value="1"/>
</dbReference>
<dbReference type="Pfam" id="PF07774">
    <property type="entry name" value="EMC1_C"/>
    <property type="match status" value="1"/>
</dbReference>
<feature type="domain" description="ER membrane protein complex subunit 1 C-terminal" evidence="11">
    <location>
        <begin position="259"/>
        <end position="487"/>
    </location>
</feature>
<dbReference type="InterPro" id="IPR011678">
    <property type="entry name" value="EMC1_C"/>
</dbReference>
<evidence type="ECO:0000256" key="10">
    <source>
        <dbReference type="SAM" id="Phobius"/>
    </source>
</evidence>
<dbReference type="OrthoDB" id="289016at2759"/>
<dbReference type="GO" id="GO:0034975">
    <property type="term" value="P:protein folding in endoplasmic reticulum"/>
    <property type="evidence" value="ECO:0007669"/>
    <property type="project" value="TreeGrafter"/>
</dbReference>
<dbReference type="STRING" id="857967.G0QMF2"/>
<proteinExistence type="inferred from homology"/>
<keyword evidence="13" id="KW-1185">Reference proteome</keyword>
<dbReference type="AlphaFoldDB" id="G0QMF2"/>
<dbReference type="GO" id="GO:0072546">
    <property type="term" value="C:EMC complex"/>
    <property type="evidence" value="ECO:0007669"/>
    <property type="project" value="InterPro"/>
</dbReference>
<keyword evidence="8 10" id="KW-0472">Membrane</keyword>
<sequence length="500" mass="58299">MYGLKKIIIAVNKNRTIYGIDSKKGDIIWKTSFIKRYVKPDYEIKGFFNIEMRKNDIVHEETILIYHSQITTKLFVFTIQPLMGNLGYGGTIFMKKVKKIIKVKIDDQNIEALAIIDQDYNIHIYPQELKEIVLQRGLSDFFYEYQLDQKLIQGYQYQNAKFIKSWNFYLDEKETLVDIQSAYDENAKPKVALFDDSRVILKHIDYNNIAVVTSSRSEIQNNIGNVNLYVINCKSGRVIYNQYQKNVDVSQPINVVFVENGIFVTYMNPSYSIFEIWAIEFYANKIENSFLRMLQNYYFQTSQYEHFNYLKQNIQVVPLEQKYGFPLGIKKVDAVYTKLCITKRNLIVITPNNQIYSLDRNLISTRRSIKHQAQQGNNSSGSISNNSDYTFESTQLPPYSYLLPVNNLNTLSYSLNLNNLQQLKIYPSNFESTVLFVAFGNDMFMSSVAPDRTFDMISEDFNYIYVFGSGILAAVAVIVMRRYAKRNMFLLIFEDIEATI</sequence>
<dbReference type="InParanoid" id="G0QMF2"/>
<reference evidence="12 13" key="1">
    <citation type="submission" date="2011-07" db="EMBL/GenBank/DDBJ databases">
        <authorList>
            <person name="Coyne R."/>
            <person name="Brami D."/>
            <person name="Johnson J."/>
            <person name="Hostetler J."/>
            <person name="Hannick L."/>
            <person name="Clark T."/>
            <person name="Cassidy-Hanley D."/>
            <person name="Inman J."/>
        </authorList>
    </citation>
    <scope>NUCLEOTIDE SEQUENCE [LARGE SCALE GENOMIC DNA]</scope>
    <source>
        <strain evidence="12 13">G5</strain>
    </source>
</reference>
<dbReference type="Proteomes" id="UP000008983">
    <property type="component" value="Unassembled WGS sequence"/>
</dbReference>
<gene>
    <name evidence="12" type="ORF">IMG5_048200</name>
</gene>